<keyword evidence="2" id="KW-1185">Reference proteome</keyword>
<comment type="caution">
    <text evidence="1">The sequence shown here is derived from an EMBL/GenBank/DDBJ whole genome shotgun (WGS) entry which is preliminary data.</text>
</comment>
<protein>
    <submittedName>
        <fullName evidence="1">Cinnamycin family lantibiotic</fullName>
    </submittedName>
</protein>
<evidence type="ECO:0000313" key="1">
    <source>
        <dbReference type="EMBL" id="MEN3538727.1"/>
    </source>
</evidence>
<dbReference type="Pfam" id="PF19398">
    <property type="entry name" value="DurB-like"/>
    <property type="match status" value="1"/>
</dbReference>
<dbReference type="InterPro" id="IPR048275">
    <property type="entry name" value="Cinnamycin_RiPP"/>
</dbReference>
<gene>
    <name evidence="1" type="ORF">AAH991_26695</name>
</gene>
<dbReference type="EMBL" id="JBDJAW010000025">
    <property type="protein sequence ID" value="MEN3538727.1"/>
    <property type="molecule type" value="Genomic_DNA"/>
</dbReference>
<proteinExistence type="predicted"/>
<dbReference type="NCBIfam" id="NF033431">
    <property type="entry name" value="cinnamycin_RiPP"/>
    <property type="match status" value="1"/>
</dbReference>
<reference evidence="1 2" key="1">
    <citation type="submission" date="2024-05" db="EMBL/GenBank/DDBJ databases">
        <title>Microbispora sp.ZYX-F-249.</title>
        <authorList>
            <person name="Xie H."/>
        </authorList>
    </citation>
    <scope>NUCLEOTIDE SEQUENCE [LARGE SCALE GENOMIC DNA]</scope>
    <source>
        <strain evidence="1 2">ZYX-F-249</strain>
    </source>
</reference>
<organism evidence="1 2">
    <name type="scientific">Microbispora maris</name>
    <dbReference type="NCBI Taxonomy" id="3144104"/>
    <lineage>
        <taxon>Bacteria</taxon>
        <taxon>Bacillati</taxon>
        <taxon>Actinomycetota</taxon>
        <taxon>Actinomycetes</taxon>
        <taxon>Streptosporangiales</taxon>
        <taxon>Streptosporangiaceae</taxon>
        <taxon>Microbispora</taxon>
    </lineage>
</organism>
<name>A0ABV0AX52_9ACTN</name>
<evidence type="ECO:0000313" key="2">
    <source>
        <dbReference type="Proteomes" id="UP001447516"/>
    </source>
</evidence>
<sequence length="75" mass="8361">MERAMILKAAVDDEFRAELMADPTAFGIEVSAFPDPIEQPDQELLKSWTEGAAGEIYACPGTHHCIHTHVCRKTY</sequence>
<dbReference type="InterPro" id="IPR046016">
    <property type="entry name" value="Dur/DurB-like"/>
</dbReference>
<dbReference type="RefSeq" id="WP_346228650.1">
    <property type="nucleotide sequence ID" value="NZ_JBDJAW010000025.1"/>
</dbReference>
<dbReference type="Proteomes" id="UP001447516">
    <property type="component" value="Unassembled WGS sequence"/>
</dbReference>
<accession>A0ABV0AX52</accession>